<feature type="region of interest" description="Disordered" evidence="7">
    <location>
        <begin position="143"/>
        <end position="179"/>
    </location>
</feature>
<dbReference type="PROSITE" id="PS50048">
    <property type="entry name" value="ZN2_CY6_FUNGAL_2"/>
    <property type="match status" value="1"/>
</dbReference>
<feature type="region of interest" description="Disordered" evidence="7">
    <location>
        <begin position="1"/>
        <end position="79"/>
    </location>
</feature>
<dbReference type="PANTHER" id="PTHR36206:SF12">
    <property type="entry name" value="ASPERCRYPTIN BIOSYNTHESIS CLUSTER-SPECIFIC TRANSCRIPTION REGULATOR ATNN-RELATED"/>
    <property type="match status" value="1"/>
</dbReference>
<feature type="region of interest" description="Disordered" evidence="7">
    <location>
        <begin position="220"/>
        <end position="269"/>
    </location>
</feature>
<keyword evidence="5" id="KW-0804">Transcription</keyword>
<dbReference type="Gene3D" id="4.10.240.10">
    <property type="entry name" value="Zn(2)-C6 fungal-type DNA-binding domain"/>
    <property type="match status" value="1"/>
</dbReference>
<dbReference type="InterPro" id="IPR052360">
    <property type="entry name" value="Transcr_Regulatory_Proteins"/>
</dbReference>
<feature type="region of interest" description="Disordered" evidence="7">
    <location>
        <begin position="701"/>
        <end position="720"/>
    </location>
</feature>
<evidence type="ECO:0000256" key="7">
    <source>
        <dbReference type="SAM" id="MobiDB-lite"/>
    </source>
</evidence>
<evidence type="ECO:0000256" key="1">
    <source>
        <dbReference type="ARBA" id="ARBA00022723"/>
    </source>
</evidence>
<proteinExistence type="predicted"/>
<name>A0A077R911_9BASI</name>
<dbReference type="Pfam" id="PF11951">
    <property type="entry name" value="Fungal_trans_2"/>
    <property type="match status" value="1"/>
</dbReference>
<feature type="domain" description="Zn(2)-C6 fungal-type" evidence="8">
    <location>
        <begin position="107"/>
        <end position="137"/>
    </location>
</feature>
<dbReference type="Pfam" id="PF00172">
    <property type="entry name" value="Zn_clus"/>
    <property type="match status" value="1"/>
</dbReference>
<dbReference type="PANTHER" id="PTHR36206">
    <property type="entry name" value="ASPERCRYPTIN BIOSYNTHESIS CLUSTER-SPECIFIC TRANSCRIPTION REGULATOR ATNN-RELATED"/>
    <property type="match status" value="1"/>
</dbReference>
<keyword evidence="1" id="KW-0479">Metal-binding</keyword>
<dbReference type="InterPro" id="IPR036864">
    <property type="entry name" value="Zn2-C6_fun-type_DNA-bd_sf"/>
</dbReference>
<feature type="compositionally biased region" description="Basic and acidic residues" evidence="7">
    <location>
        <begin position="1"/>
        <end position="10"/>
    </location>
</feature>
<evidence type="ECO:0000256" key="4">
    <source>
        <dbReference type="ARBA" id="ARBA00023125"/>
    </source>
</evidence>
<evidence type="ECO:0000313" key="9">
    <source>
        <dbReference type="EMBL" id="CDI55731.1"/>
    </source>
</evidence>
<dbReference type="GO" id="GO:0000981">
    <property type="term" value="F:DNA-binding transcription factor activity, RNA polymerase II-specific"/>
    <property type="evidence" value="ECO:0007669"/>
    <property type="project" value="InterPro"/>
</dbReference>
<keyword evidence="2" id="KW-0862">Zinc</keyword>
<evidence type="ECO:0000256" key="2">
    <source>
        <dbReference type="ARBA" id="ARBA00022833"/>
    </source>
</evidence>
<organism evidence="9">
    <name type="scientific">Melanopsichium pennsylvanicum 4</name>
    <dbReference type="NCBI Taxonomy" id="1398559"/>
    <lineage>
        <taxon>Eukaryota</taxon>
        <taxon>Fungi</taxon>
        <taxon>Dikarya</taxon>
        <taxon>Basidiomycota</taxon>
        <taxon>Ustilaginomycotina</taxon>
        <taxon>Ustilaginomycetes</taxon>
        <taxon>Ustilaginales</taxon>
        <taxon>Ustilaginaceae</taxon>
        <taxon>Melanopsichium</taxon>
    </lineage>
</organism>
<feature type="compositionally biased region" description="Low complexity" evidence="7">
    <location>
        <begin position="253"/>
        <end position="267"/>
    </location>
</feature>
<evidence type="ECO:0000256" key="6">
    <source>
        <dbReference type="ARBA" id="ARBA00023242"/>
    </source>
</evidence>
<evidence type="ECO:0000259" key="8">
    <source>
        <dbReference type="PROSITE" id="PS50048"/>
    </source>
</evidence>
<sequence length="901" mass="99598">MTARTNSDKGFDDDDDAWHHKRRRVSLPSNATRDDGGGNQPLTTQVIRSAWRHPQPLIASSRPLAPAHHSTPKPLNNNLNETATARYANREATQALPKRKFSRSRSGCNTCRTRKLKCDEERPRCRRCTGNGKDCIWHTEDEDKRNTATTSPASRRPPVATDSPIKDTRPAESIPSLPQPRTQLQLNVAQSFTQPPHPRPESPQHLDDWIDLLCASIGNHVQQHSSPSTASTAGSNASSKNAPRCTEGRSSDRSSGSSRTGRFSGYSDPDSGLSTLADAAVGGNRSAANDLSWLHEDWLALLTASPAVPEPWQTEAFQHASAAAHTGLSGLEHISESDLQKRIRTLCVTKIQLESVSFFFNTTARCFHLLTAETNVWRIFFAQLASASPMILDFIACFGLTHLSVTQDHSKKALAHAQFSRCKAEWDVMVGPLDSHQSIESTVSRIITAHNALEMIAGAIVIGHIEQFNRGFATCSCQCTALALRVIRKALSRSNLGESSLSWVKELDQGPGSIFRFFVRIVMWWETMSLTLGPGSGEGDVQDIFRHVYQWEAKDGPGPDPIGCSTQCVVGWPLDLLDALHQTTCLSKTPEISAFRPPPSLSVPLVMPSGTLSYALEGSIPLDLQHQIDTVETQIRLARPLPLVQDDSIAAELRYLLFECLQSACLVYFCKSLLKSTDAVWFEVDKVTRFLERKQRGQSAAASGGAQAVDGTHGATTAGSATGHMQLTQAMEMRGKWWIRAPDNALIWAYATCAAEIFGNLDPSVEVVQSGRPQDGRYQLGKGKPTMLALGSQLSLGSEVYAAYAQSRSEARQRCRRSLLLWERFDETQCIFLVRHFVKAIWDRRDLYEQQQQRLESETPRLGHDSALAESEDQGAVEPYDLAAEVPAICRQRRWTQPLMF</sequence>
<dbReference type="InterPro" id="IPR001138">
    <property type="entry name" value="Zn2Cys6_DnaBD"/>
</dbReference>
<dbReference type="SUPFAM" id="SSF57701">
    <property type="entry name" value="Zn2/Cys6 DNA-binding domain"/>
    <property type="match status" value="1"/>
</dbReference>
<evidence type="ECO:0000256" key="5">
    <source>
        <dbReference type="ARBA" id="ARBA00023163"/>
    </source>
</evidence>
<dbReference type="EMBL" id="HG529663">
    <property type="protein sequence ID" value="CDI55731.1"/>
    <property type="molecule type" value="Genomic_DNA"/>
</dbReference>
<dbReference type="CDD" id="cd00067">
    <property type="entry name" value="GAL4"/>
    <property type="match status" value="1"/>
</dbReference>
<dbReference type="GO" id="GO:0008270">
    <property type="term" value="F:zinc ion binding"/>
    <property type="evidence" value="ECO:0007669"/>
    <property type="project" value="InterPro"/>
</dbReference>
<dbReference type="SMART" id="SM00066">
    <property type="entry name" value="GAL4"/>
    <property type="match status" value="1"/>
</dbReference>
<reference evidence="9" key="1">
    <citation type="journal article" date="2014" name="Genome Biol. Evol.">
        <title>Gene Loss Rather Than Gene Gain Is Associated with a Host Jump from Monocots to Dicots in the Smut Fungus Melanopsichium pennsylvanicum.</title>
        <authorList>
            <person name="Sharma R."/>
            <person name="Mishra B."/>
            <person name="Runge F."/>
            <person name="Thines M."/>
        </authorList>
    </citation>
    <scope>NUCLEOTIDE SEQUENCE</scope>
    <source>
        <strain evidence="9">4</strain>
    </source>
</reference>
<protein>
    <recommendedName>
        <fullName evidence="8">Zn(2)-C6 fungal-type domain-containing protein</fullName>
    </recommendedName>
</protein>
<dbReference type="AlphaFoldDB" id="A0A077R911"/>
<dbReference type="GO" id="GO:0003677">
    <property type="term" value="F:DNA binding"/>
    <property type="evidence" value="ECO:0007669"/>
    <property type="project" value="UniProtKB-KW"/>
</dbReference>
<accession>A0A077R911</accession>
<keyword evidence="4" id="KW-0238">DNA-binding</keyword>
<keyword evidence="6" id="KW-0539">Nucleus</keyword>
<dbReference type="PROSITE" id="PS00463">
    <property type="entry name" value="ZN2_CY6_FUNGAL_1"/>
    <property type="match status" value="1"/>
</dbReference>
<feature type="compositionally biased region" description="Low complexity" evidence="7">
    <location>
        <begin position="225"/>
        <end position="242"/>
    </location>
</feature>
<keyword evidence="3" id="KW-0805">Transcription regulation</keyword>
<evidence type="ECO:0000256" key="3">
    <source>
        <dbReference type="ARBA" id="ARBA00023015"/>
    </source>
</evidence>
<dbReference type="InterPro" id="IPR021858">
    <property type="entry name" value="Fun_TF"/>
</dbReference>